<comment type="caution">
    <text evidence="3">The sequence shown here is derived from an EMBL/GenBank/DDBJ whole genome shotgun (WGS) entry which is preliminary data.</text>
</comment>
<protein>
    <recommendedName>
        <fullName evidence="5">Outer membrane protein beta-barrel domain-containing protein</fullName>
    </recommendedName>
</protein>
<evidence type="ECO:0000313" key="3">
    <source>
        <dbReference type="EMBL" id="PRQ02484.1"/>
    </source>
</evidence>
<evidence type="ECO:0008006" key="5">
    <source>
        <dbReference type="Google" id="ProtNLM"/>
    </source>
</evidence>
<feature type="compositionally biased region" description="Low complexity" evidence="1">
    <location>
        <begin position="91"/>
        <end position="100"/>
    </location>
</feature>
<evidence type="ECO:0000313" key="4">
    <source>
        <dbReference type="Proteomes" id="UP000237968"/>
    </source>
</evidence>
<keyword evidence="4" id="KW-1185">Reference proteome</keyword>
<sequence>MWLAAVLAAVLVVAPGNPAAHEFSADGLDPAAVELGLRARVGDQVDRWEISVVRELSGRYALTLRRPGAAQSKRRTVELSGQTDEERSRELASTLALILETETETETETESETEAKTKTPVTEPPATPVADPSSDQAQDEVSEVELPVAFVGLETHVGLGPPRSPDPDFGLGLGGGAWVLGDRLQPRGRVRWSHGRSKDLRVHQLDVGLGLAAGGPIARRRLWVGGLVMPALEWTHAEQLRSATAWSGGGELCALAQYRFERVVLGVRTGVETTFSALRVRGTDDVIHRGHLRWLLVLEVGVGI</sequence>
<organism evidence="3 4">
    <name type="scientific">Enhygromyxa salina</name>
    <dbReference type="NCBI Taxonomy" id="215803"/>
    <lineage>
        <taxon>Bacteria</taxon>
        <taxon>Pseudomonadati</taxon>
        <taxon>Myxococcota</taxon>
        <taxon>Polyangia</taxon>
        <taxon>Nannocystales</taxon>
        <taxon>Nannocystaceae</taxon>
        <taxon>Enhygromyxa</taxon>
    </lineage>
</organism>
<feature type="region of interest" description="Disordered" evidence="1">
    <location>
        <begin position="71"/>
        <end position="141"/>
    </location>
</feature>
<dbReference type="AlphaFoldDB" id="A0A2S9YBJ9"/>
<name>A0A2S9YBJ9_9BACT</name>
<reference evidence="3 4" key="1">
    <citation type="submission" date="2018-03" db="EMBL/GenBank/DDBJ databases">
        <title>Draft Genome Sequences of the Obligatory Marine Myxobacteria Enhygromyxa salina SWB005.</title>
        <authorList>
            <person name="Poehlein A."/>
            <person name="Moghaddam J.A."/>
            <person name="Harms H."/>
            <person name="Alanjari M."/>
            <person name="Koenig G.M."/>
            <person name="Daniel R."/>
            <person name="Schaeberle T.F."/>
        </authorList>
    </citation>
    <scope>NUCLEOTIDE SEQUENCE [LARGE SCALE GENOMIC DNA]</scope>
    <source>
        <strain evidence="3 4">SWB005</strain>
    </source>
</reference>
<dbReference type="Proteomes" id="UP000237968">
    <property type="component" value="Unassembled WGS sequence"/>
</dbReference>
<evidence type="ECO:0000256" key="1">
    <source>
        <dbReference type="SAM" id="MobiDB-lite"/>
    </source>
</evidence>
<accession>A0A2S9YBJ9</accession>
<proteinExistence type="predicted"/>
<gene>
    <name evidence="3" type="ORF">ENSA5_23020</name>
</gene>
<dbReference type="EMBL" id="PVNK01000118">
    <property type="protein sequence ID" value="PRQ02484.1"/>
    <property type="molecule type" value="Genomic_DNA"/>
</dbReference>
<evidence type="ECO:0000256" key="2">
    <source>
        <dbReference type="SAM" id="SignalP"/>
    </source>
</evidence>
<keyword evidence="2" id="KW-0732">Signal</keyword>
<feature type="compositionally biased region" description="Acidic residues" evidence="1">
    <location>
        <begin position="101"/>
        <end position="112"/>
    </location>
</feature>
<feature type="signal peptide" evidence="2">
    <location>
        <begin position="1"/>
        <end position="19"/>
    </location>
</feature>
<feature type="chain" id="PRO_5015544181" description="Outer membrane protein beta-barrel domain-containing protein" evidence="2">
    <location>
        <begin position="20"/>
        <end position="304"/>
    </location>
</feature>